<dbReference type="EMBL" id="AUZX01014781">
    <property type="protein sequence ID" value="EQD31222.1"/>
    <property type="molecule type" value="Genomic_DNA"/>
</dbReference>
<dbReference type="PROSITE" id="PS50106">
    <property type="entry name" value="PDZ"/>
    <property type="match status" value="1"/>
</dbReference>
<dbReference type="GO" id="GO:0004175">
    <property type="term" value="F:endopeptidase activity"/>
    <property type="evidence" value="ECO:0007669"/>
    <property type="project" value="TreeGrafter"/>
</dbReference>
<dbReference type="InterPro" id="IPR041489">
    <property type="entry name" value="PDZ_6"/>
</dbReference>
<dbReference type="Pfam" id="PF17820">
    <property type="entry name" value="PDZ_6"/>
    <property type="match status" value="1"/>
</dbReference>
<accession>T0YHB7</accession>
<dbReference type="InterPro" id="IPR005151">
    <property type="entry name" value="Tail-specific_protease"/>
</dbReference>
<dbReference type="PANTHER" id="PTHR32060:SF22">
    <property type="entry name" value="CARBOXYL-TERMINAL-PROCESSING PEPTIDASE 3, CHLOROPLASTIC"/>
    <property type="match status" value="1"/>
</dbReference>
<dbReference type="Gene3D" id="3.90.226.10">
    <property type="entry name" value="2-enoyl-CoA Hydratase, Chain A, domain 1"/>
    <property type="match status" value="1"/>
</dbReference>
<dbReference type="Pfam" id="PF03572">
    <property type="entry name" value="Peptidase_S41"/>
    <property type="match status" value="1"/>
</dbReference>
<keyword evidence="2" id="KW-0378">Hydrolase</keyword>
<dbReference type="Gene3D" id="3.30.750.44">
    <property type="match status" value="1"/>
</dbReference>
<comment type="caution">
    <text evidence="2">The sequence shown here is derived from an EMBL/GenBank/DDBJ whole genome shotgun (WGS) entry which is preliminary data.</text>
</comment>
<proteinExistence type="predicted"/>
<evidence type="ECO:0000313" key="2">
    <source>
        <dbReference type="EMBL" id="EQD31222.1"/>
    </source>
</evidence>
<dbReference type="AlphaFoldDB" id="T0YHB7"/>
<dbReference type="InterPro" id="IPR001478">
    <property type="entry name" value="PDZ"/>
</dbReference>
<dbReference type="GO" id="GO:0008236">
    <property type="term" value="F:serine-type peptidase activity"/>
    <property type="evidence" value="ECO:0007669"/>
    <property type="project" value="InterPro"/>
</dbReference>
<dbReference type="PANTHER" id="PTHR32060">
    <property type="entry name" value="TAIL-SPECIFIC PROTEASE"/>
    <property type="match status" value="1"/>
</dbReference>
<reference evidence="2" key="2">
    <citation type="journal article" date="2014" name="ISME J.">
        <title>Microbial stratification in low pH oxic and suboxic macroscopic growths along an acid mine drainage.</title>
        <authorList>
            <person name="Mendez-Garcia C."/>
            <person name="Mesa V."/>
            <person name="Sprenger R.R."/>
            <person name="Richter M."/>
            <person name="Diez M.S."/>
            <person name="Solano J."/>
            <person name="Bargiela R."/>
            <person name="Golyshina O.V."/>
            <person name="Manteca A."/>
            <person name="Ramos J.L."/>
            <person name="Gallego J.R."/>
            <person name="Llorente I."/>
            <person name="Martins Dos Santos V.A."/>
            <person name="Jensen O.N."/>
            <person name="Pelaez A.I."/>
            <person name="Sanchez J."/>
            <person name="Ferrer M."/>
        </authorList>
    </citation>
    <scope>NUCLEOTIDE SEQUENCE</scope>
</reference>
<feature type="non-terminal residue" evidence="2">
    <location>
        <position position="176"/>
    </location>
</feature>
<dbReference type="SUPFAM" id="SSF52096">
    <property type="entry name" value="ClpP/crotonase"/>
    <property type="match status" value="1"/>
</dbReference>
<evidence type="ECO:0000259" key="1">
    <source>
        <dbReference type="PROSITE" id="PS50106"/>
    </source>
</evidence>
<dbReference type="InterPro" id="IPR036034">
    <property type="entry name" value="PDZ_sf"/>
</dbReference>
<gene>
    <name evidence="2" type="ORF">B1A_20038</name>
</gene>
<dbReference type="Gene3D" id="2.30.42.10">
    <property type="match status" value="1"/>
</dbReference>
<dbReference type="InterPro" id="IPR029045">
    <property type="entry name" value="ClpP/crotonase-like_dom_sf"/>
</dbReference>
<reference evidence="2" key="1">
    <citation type="submission" date="2013-08" db="EMBL/GenBank/DDBJ databases">
        <authorList>
            <person name="Mendez C."/>
            <person name="Richter M."/>
            <person name="Ferrer M."/>
            <person name="Sanchez J."/>
        </authorList>
    </citation>
    <scope>NUCLEOTIDE SEQUENCE</scope>
</reference>
<dbReference type="SUPFAM" id="SSF50156">
    <property type="entry name" value="PDZ domain-like"/>
    <property type="match status" value="1"/>
</dbReference>
<sequence length="176" mass="18252">GGINGITGALNDPYTQYYTPSQYQAFQADLNGQYAGIGAELGATPTGSEVVSVFPGTPAAKAGVKPGDVFLKVNGKDVTQTNPNNVAAMVRGPAGSVVTIVFGRGSTTFTAKITREMITIPTATSKMLPGNIGYISLFQFSSNAGSAFMNALNKLTPNHPKGYIIDLRGNPGGYVN</sequence>
<dbReference type="GO" id="GO:0006508">
    <property type="term" value="P:proteolysis"/>
    <property type="evidence" value="ECO:0007669"/>
    <property type="project" value="UniProtKB-KW"/>
</dbReference>
<keyword evidence="2" id="KW-0645">Protease</keyword>
<name>T0YHB7_9ZZZZ</name>
<dbReference type="SMART" id="SM00228">
    <property type="entry name" value="PDZ"/>
    <property type="match status" value="1"/>
</dbReference>
<organism evidence="2">
    <name type="scientific">mine drainage metagenome</name>
    <dbReference type="NCBI Taxonomy" id="410659"/>
    <lineage>
        <taxon>unclassified sequences</taxon>
        <taxon>metagenomes</taxon>
        <taxon>ecological metagenomes</taxon>
    </lineage>
</organism>
<feature type="domain" description="PDZ" evidence="1">
    <location>
        <begin position="27"/>
        <end position="105"/>
    </location>
</feature>
<feature type="non-terminal residue" evidence="2">
    <location>
        <position position="1"/>
    </location>
</feature>
<dbReference type="CDD" id="cd06782">
    <property type="entry name" value="cpPDZ_CPP-like"/>
    <property type="match status" value="1"/>
</dbReference>
<protein>
    <submittedName>
        <fullName evidence="2">Carboxyl-terminal protease</fullName>
    </submittedName>
</protein>